<name>A0A2D2CYT8_METT3</name>
<keyword evidence="2" id="KW-1185">Reference proteome</keyword>
<evidence type="ECO:0000313" key="1">
    <source>
        <dbReference type="EMBL" id="ATQ67911.1"/>
    </source>
</evidence>
<organism evidence="1 2">
    <name type="scientific">Methylosinus trichosporium (strain ATCC 35070 / NCIMB 11131 / UNIQEM 75 / OB3b)</name>
    <dbReference type="NCBI Taxonomy" id="595536"/>
    <lineage>
        <taxon>Bacteria</taxon>
        <taxon>Pseudomonadati</taxon>
        <taxon>Pseudomonadota</taxon>
        <taxon>Alphaproteobacteria</taxon>
        <taxon>Hyphomicrobiales</taxon>
        <taxon>Methylocystaceae</taxon>
        <taxon>Methylosinus</taxon>
    </lineage>
</organism>
<evidence type="ECO:0000313" key="2">
    <source>
        <dbReference type="Proteomes" id="UP000230709"/>
    </source>
</evidence>
<dbReference type="KEGG" id="mtw:CQW49_08445"/>
<dbReference type="AlphaFoldDB" id="A0A2D2CYT8"/>
<accession>A0A2D2CYT8</accession>
<sequence>MEPAAMPPRKPPKVSLAPIGERRAVAESAIRKFEAQGSRRSEAPTPERLLKAGGAARVERIIDTTVVMDGSRTAEVEIEAVRVRVDDDPFARLCNGKIIDRRPARNLALCNAGLRYRQAWQSATAGNIRGARFAEHVDGGKGAGLFGTESAAGALQAFRKMRAAVRPRALAVLDAIVLREADLVDAGRQFTGYKAEIQARTCALTLLSIALESVAEAIGIIEPEPAPEPPALPIAAE</sequence>
<gene>
    <name evidence="1" type="ORF">CQW49_08445</name>
</gene>
<dbReference type="Proteomes" id="UP000230709">
    <property type="component" value="Chromosome"/>
</dbReference>
<protein>
    <submittedName>
        <fullName evidence="1">Uncharacterized protein</fullName>
    </submittedName>
</protein>
<reference evidence="2" key="1">
    <citation type="submission" date="2017-10" db="EMBL/GenBank/DDBJ databases">
        <title>Completed PacBio SMRT sequence of Methylosinus trichosporium OB3b reveals presence of a third large plasmid.</title>
        <authorList>
            <person name="Charles T.C."/>
            <person name="Lynch M.D.J."/>
            <person name="Heil J.R."/>
            <person name="Cheng J."/>
        </authorList>
    </citation>
    <scope>NUCLEOTIDE SEQUENCE [LARGE SCALE GENOMIC DNA]</scope>
    <source>
        <strain evidence="2">OB3b</strain>
    </source>
</reference>
<dbReference type="EMBL" id="CP023737">
    <property type="protein sequence ID" value="ATQ67911.1"/>
    <property type="molecule type" value="Genomic_DNA"/>
</dbReference>
<proteinExistence type="predicted"/>
<dbReference type="STRING" id="595536.GCA_000178815_03463"/>